<evidence type="ECO:0000256" key="3">
    <source>
        <dbReference type="ARBA" id="ARBA00014587"/>
    </source>
</evidence>
<dbReference type="FunFam" id="3.40.50.300:FF:000616">
    <property type="entry name" value="GPN-loop GTPase 3"/>
    <property type="match status" value="1"/>
</dbReference>
<dbReference type="EMBL" id="LJIJ01000065">
    <property type="protein sequence ID" value="ODN03739.1"/>
    <property type="molecule type" value="Genomic_DNA"/>
</dbReference>
<keyword evidence="4 7" id="KW-0547">Nucleotide-binding</keyword>
<dbReference type="SUPFAM" id="SSF52540">
    <property type="entry name" value="P-loop containing nucleoside triphosphate hydrolases"/>
    <property type="match status" value="1"/>
</dbReference>
<dbReference type="Pfam" id="PF03029">
    <property type="entry name" value="ATP_bind_1"/>
    <property type="match status" value="1"/>
</dbReference>
<comment type="similarity">
    <text evidence="2 7">Belongs to the GPN-loop GTPase family.</text>
</comment>
<dbReference type="OMA" id="LYTHMTV"/>
<dbReference type="GO" id="GO:0005525">
    <property type="term" value="F:GTP binding"/>
    <property type="evidence" value="ECO:0007669"/>
    <property type="project" value="UniProtKB-KW"/>
</dbReference>
<organism evidence="8 9">
    <name type="scientific">Orchesella cincta</name>
    <name type="common">Springtail</name>
    <name type="synonym">Podura cincta</name>
    <dbReference type="NCBI Taxonomy" id="48709"/>
    <lineage>
        <taxon>Eukaryota</taxon>
        <taxon>Metazoa</taxon>
        <taxon>Ecdysozoa</taxon>
        <taxon>Arthropoda</taxon>
        <taxon>Hexapoda</taxon>
        <taxon>Collembola</taxon>
        <taxon>Entomobryomorpha</taxon>
        <taxon>Entomobryoidea</taxon>
        <taxon>Orchesellidae</taxon>
        <taxon>Orchesellinae</taxon>
        <taxon>Orchesella</taxon>
    </lineage>
</organism>
<evidence type="ECO:0000313" key="9">
    <source>
        <dbReference type="Proteomes" id="UP000094527"/>
    </source>
</evidence>
<dbReference type="AlphaFoldDB" id="A0A1D2NES0"/>
<evidence type="ECO:0000256" key="2">
    <source>
        <dbReference type="ARBA" id="ARBA00005290"/>
    </source>
</evidence>
<accession>A0A1D2NES0</accession>
<dbReference type="PANTHER" id="PTHR21231:SF7">
    <property type="entry name" value="GPN-LOOP GTPASE 3"/>
    <property type="match status" value="1"/>
</dbReference>
<dbReference type="GO" id="GO:0003924">
    <property type="term" value="F:GTPase activity"/>
    <property type="evidence" value="ECO:0007669"/>
    <property type="project" value="TreeGrafter"/>
</dbReference>
<comment type="subunit">
    <text evidence="7">Binds to RNA polymerase II (RNAPII).</text>
</comment>
<keyword evidence="9" id="KW-1185">Reference proteome</keyword>
<sequence length="296" mass="33855">MRFAQIVMGPAGTGKSTYCSYLEKHAQVTNRAIRVVNLDPAAEKFEYEPLADVRNLIQVEDVMEDEELKLGPNGALLYCMNYLMDNLESWLLPEIGEEYDGDYIIFDCPGQIELYTHMDLMKRFVKQLEQWSFRVCGIFAIDAHFLTDGTKFIAGSLVALSTMVNLEIPHMNLLTKMDLLSKSDRKNIERFLEPDAHDLLQEEAETPWNAKFLKLSEALGKVLDDYSLVKFVPLDIRKSSNMENILLIADMVMGVSEDADVKVKDFEEPENEEESEGGRDLDREFTNYLEGLNVRD</sequence>
<evidence type="ECO:0000256" key="6">
    <source>
        <dbReference type="ARBA" id="ARBA00023134"/>
    </source>
</evidence>
<dbReference type="Gene3D" id="3.40.50.300">
    <property type="entry name" value="P-loop containing nucleotide triphosphate hydrolases"/>
    <property type="match status" value="1"/>
</dbReference>
<keyword evidence="5 7" id="KW-0378">Hydrolase</keyword>
<evidence type="ECO:0000256" key="5">
    <source>
        <dbReference type="ARBA" id="ARBA00022801"/>
    </source>
</evidence>
<dbReference type="OrthoDB" id="5839at2759"/>
<evidence type="ECO:0000256" key="7">
    <source>
        <dbReference type="RuleBase" id="RU365059"/>
    </source>
</evidence>
<comment type="function">
    <text evidence="1">Small GTPase required for proper localization of RNA polymerase II (RNAPII). May act at an RNAP assembly step prior to nuclear import.</text>
</comment>
<protein>
    <recommendedName>
        <fullName evidence="3 7">GPN-loop GTPase 3</fullName>
    </recommendedName>
</protein>
<dbReference type="CDD" id="cd17872">
    <property type="entry name" value="GPN3"/>
    <property type="match status" value="1"/>
</dbReference>
<proteinExistence type="inferred from homology"/>
<dbReference type="InterPro" id="IPR030228">
    <property type="entry name" value="Gpn3"/>
</dbReference>
<dbReference type="Proteomes" id="UP000094527">
    <property type="component" value="Unassembled WGS sequence"/>
</dbReference>
<reference evidence="8 9" key="1">
    <citation type="journal article" date="2016" name="Genome Biol. Evol.">
        <title>Gene Family Evolution Reflects Adaptation to Soil Environmental Stressors in the Genome of the Collembolan Orchesella cincta.</title>
        <authorList>
            <person name="Faddeeva-Vakhrusheva A."/>
            <person name="Derks M.F."/>
            <person name="Anvar S.Y."/>
            <person name="Agamennone V."/>
            <person name="Suring W."/>
            <person name="Smit S."/>
            <person name="van Straalen N.M."/>
            <person name="Roelofs D."/>
        </authorList>
    </citation>
    <scope>NUCLEOTIDE SEQUENCE [LARGE SCALE GENOMIC DNA]</scope>
    <source>
        <tissue evidence="8">Mixed pool</tissue>
    </source>
</reference>
<dbReference type="STRING" id="48709.A0A1D2NES0"/>
<evidence type="ECO:0000256" key="1">
    <source>
        <dbReference type="ARBA" id="ARBA00002411"/>
    </source>
</evidence>
<dbReference type="PANTHER" id="PTHR21231">
    <property type="entry name" value="XPA-BINDING PROTEIN 1-RELATED"/>
    <property type="match status" value="1"/>
</dbReference>
<dbReference type="InterPro" id="IPR004130">
    <property type="entry name" value="Gpn"/>
</dbReference>
<keyword evidence="6 7" id="KW-0342">GTP-binding</keyword>
<evidence type="ECO:0000256" key="4">
    <source>
        <dbReference type="ARBA" id="ARBA00022741"/>
    </source>
</evidence>
<comment type="function">
    <text evidence="7">Small GTPase required for proper nuclear import of RNA polymerase II and III (RNAPII and RNAPIII). May act at an RNAP assembly step prior to nuclear import.</text>
</comment>
<comment type="caution">
    <text evidence="8">The sequence shown here is derived from an EMBL/GenBank/DDBJ whole genome shotgun (WGS) entry which is preliminary data.</text>
</comment>
<evidence type="ECO:0000313" key="8">
    <source>
        <dbReference type="EMBL" id="ODN03739.1"/>
    </source>
</evidence>
<gene>
    <name evidence="8" type="ORF">Ocin01_02943</name>
</gene>
<name>A0A1D2NES0_ORCCI</name>
<dbReference type="InterPro" id="IPR027417">
    <property type="entry name" value="P-loop_NTPase"/>
</dbReference>